<dbReference type="EMBL" id="KI964043">
    <property type="protein sequence ID" value="EUC42958.1"/>
    <property type="molecule type" value="Genomic_DNA"/>
</dbReference>
<feature type="compositionally biased region" description="Basic and acidic residues" evidence="1">
    <location>
        <begin position="48"/>
        <end position="61"/>
    </location>
</feature>
<organism evidence="2 3">
    <name type="scientific">Bipolaris oryzae ATCC 44560</name>
    <dbReference type="NCBI Taxonomy" id="930090"/>
    <lineage>
        <taxon>Eukaryota</taxon>
        <taxon>Fungi</taxon>
        <taxon>Dikarya</taxon>
        <taxon>Ascomycota</taxon>
        <taxon>Pezizomycotina</taxon>
        <taxon>Dothideomycetes</taxon>
        <taxon>Pleosporomycetidae</taxon>
        <taxon>Pleosporales</taxon>
        <taxon>Pleosporineae</taxon>
        <taxon>Pleosporaceae</taxon>
        <taxon>Bipolaris</taxon>
    </lineage>
</organism>
<sequence length="82" mass="9194">MQNHQTRHMSAPTGPSNLKPDDQTTSDSDRTNGGNKSSSKKVAPNTQDAKEPKGKEGRTAWHMEQWLNETTKESTWSVHGRF</sequence>
<feature type="compositionally biased region" description="Basic and acidic residues" evidence="1">
    <location>
        <begin position="19"/>
        <end position="30"/>
    </location>
</feature>
<dbReference type="Proteomes" id="UP000054032">
    <property type="component" value="Unassembled WGS sequence"/>
</dbReference>
<dbReference type="KEGG" id="bor:COCMIDRAFT_7505"/>
<feature type="region of interest" description="Disordered" evidence="1">
    <location>
        <begin position="1"/>
        <end position="82"/>
    </location>
</feature>
<evidence type="ECO:0000313" key="3">
    <source>
        <dbReference type="Proteomes" id="UP000054032"/>
    </source>
</evidence>
<dbReference type="OrthoDB" id="3692070at2759"/>
<accession>W6YZE4</accession>
<dbReference type="HOGENOM" id="CLU_2557946_0_0_1"/>
<dbReference type="AlphaFoldDB" id="W6YZE4"/>
<name>W6YZE4_COCMI</name>
<evidence type="ECO:0000313" key="2">
    <source>
        <dbReference type="EMBL" id="EUC42958.1"/>
    </source>
</evidence>
<keyword evidence="3" id="KW-1185">Reference proteome</keyword>
<dbReference type="GeneID" id="19125307"/>
<protein>
    <submittedName>
        <fullName evidence="2">Uncharacterized protein</fullName>
    </submittedName>
</protein>
<reference evidence="2 3" key="1">
    <citation type="journal article" date="2013" name="PLoS Genet.">
        <title>Comparative genome structure, secondary metabolite, and effector coding capacity across Cochliobolus pathogens.</title>
        <authorList>
            <person name="Condon B.J."/>
            <person name="Leng Y."/>
            <person name="Wu D."/>
            <person name="Bushley K.E."/>
            <person name="Ohm R.A."/>
            <person name="Otillar R."/>
            <person name="Martin J."/>
            <person name="Schackwitz W."/>
            <person name="Grimwood J."/>
            <person name="MohdZainudin N."/>
            <person name="Xue C."/>
            <person name="Wang R."/>
            <person name="Manning V.A."/>
            <person name="Dhillon B."/>
            <person name="Tu Z.J."/>
            <person name="Steffenson B.J."/>
            <person name="Salamov A."/>
            <person name="Sun H."/>
            <person name="Lowry S."/>
            <person name="LaButti K."/>
            <person name="Han J."/>
            <person name="Copeland A."/>
            <person name="Lindquist E."/>
            <person name="Barry K."/>
            <person name="Schmutz J."/>
            <person name="Baker S.E."/>
            <person name="Ciuffetti L.M."/>
            <person name="Grigoriev I.V."/>
            <person name="Zhong S."/>
            <person name="Turgeon B.G."/>
        </authorList>
    </citation>
    <scope>NUCLEOTIDE SEQUENCE [LARGE SCALE GENOMIC DNA]</scope>
    <source>
        <strain evidence="2 3">ATCC 44560</strain>
    </source>
</reference>
<evidence type="ECO:0000256" key="1">
    <source>
        <dbReference type="SAM" id="MobiDB-lite"/>
    </source>
</evidence>
<feature type="compositionally biased region" description="Polar residues" evidence="1">
    <location>
        <begin position="67"/>
        <end position="82"/>
    </location>
</feature>
<gene>
    <name evidence="2" type="ORF">COCMIDRAFT_7505</name>
</gene>
<dbReference type="RefSeq" id="XP_007690483.1">
    <property type="nucleotide sequence ID" value="XM_007692293.1"/>
</dbReference>
<proteinExistence type="predicted"/>